<gene>
    <name evidence="1" type="ORF">DESPIG_02883</name>
</gene>
<comment type="caution">
    <text evidence="1">The sequence shown here is derived from an EMBL/GenBank/DDBJ whole genome shotgun (WGS) entry which is preliminary data.</text>
</comment>
<sequence>MVTAENMFREAALLQLTATCWQLDKKLPQSMLADVGNVDFLRGRKLLLAPDSTALIKQHIGKARNYLRKISLPFPIKGCVLVPKKLIPEIQEHLKEIKWHYNSAVEDFLYWYPQTVKDAKDSLGELFDECDYPTQEMIKNKFRFQWRYITIGPSVSRVLPPSIYKEEVKKFQELMEQARSEAITALREEFVDLVTNIADKLQNHDDGKPRRLRDAAVENLKQFLDNFSSRNIFDDAQLSELVEQCRGIITNTNANAIRGNTQVRQELHQQMEKLLTGIDASLEDLPRRRLRFAA</sequence>
<dbReference type="AlphaFoldDB" id="B6WXQ6"/>
<dbReference type="HOGENOM" id="CLU_078203_0_0_7"/>
<reference evidence="1 2" key="1">
    <citation type="submission" date="2008-10" db="EMBL/GenBank/DDBJ databases">
        <title>Draft genome sequence of Desulvovibrio piger (ATCC 29098).</title>
        <authorList>
            <person name="Sudarsanam P."/>
            <person name="Ley R."/>
            <person name="Guruge J."/>
            <person name="Turnbaugh P.J."/>
            <person name="Mahowald M."/>
            <person name="Liep D."/>
            <person name="Gordon J."/>
        </authorList>
    </citation>
    <scope>NUCLEOTIDE SEQUENCE [LARGE SCALE GENOMIC DNA]</scope>
    <source>
        <strain evidence="1 2">ATCC 29098</strain>
    </source>
</reference>
<evidence type="ECO:0000313" key="2">
    <source>
        <dbReference type="Proteomes" id="UP000003676"/>
    </source>
</evidence>
<dbReference type="Proteomes" id="UP000003676">
    <property type="component" value="Unassembled WGS sequence"/>
</dbReference>
<organism evidence="1 2">
    <name type="scientific">Desulfovibrio piger ATCC 29098</name>
    <dbReference type="NCBI Taxonomy" id="411464"/>
    <lineage>
        <taxon>Bacteria</taxon>
        <taxon>Pseudomonadati</taxon>
        <taxon>Thermodesulfobacteriota</taxon>
        <taxon>Desulfovibrionia</taxon>
        <taxon>Desulfovibrionales</taxon>
        <taxon>Desulfovibrionaceae</taxon>
        <taxon>Desulfovibrio</taxon>
    </lineage>
</organism>
<name>B6WXQ6_9BACT</name>
<dbReference type="OrthoDB" id="5423044at2"/>
<dbReference type="EMBL" id="ABXU01000083">
    <property type="protein sequence ID" value="EEB32264.1"/>
    <property type="molecule type" value="Genomic_DNA"/>
</dbReference>
<evidence type="ECO:0008006" key="3">
    <source>
        <dbReference type="Google" id="ProtNLM"/>
    </source>
</evidence>
<dbReference type="InterPro" id="IPR021496">
    <property type="entry name" value="DUF3150"/>
</dbReference>
<proteinExistence type="predicted"/>
<protein>
    <recommendedName>
        <fullName evidence="3">DUF3150 domain-containing protein</fullName>
    </recommendedName>
</protein>
<dbReference type="RefSeq" id="WP_006008887.1">
    <property type="nucleotide sequence ID" value="NZ_DS996360.1"/>
</dbReference>
<reference evidence="1 2" key="2">
    <citation type="submission" date="2008-10" db="EMBL/GenBank/DDBJ databases">
        <authorList>
            <person name="Fulton L."/>
            <person name="Clifton S."/>
            <person name="Fulton B."/>
            <person name="Xu J."/>
            <person name="Minx P."/>
            <person name="Pepin K.H."/>
            <person name="Johnson M."/>
            <person name="Bhonagiri V."/>
            <person name="Nash W.E."/>
            <person name="Mardis E.R."/>
            <person name="Wilson R.K."/>
        </authorList>
    </citation>
    <scope>NUCLEOTIDE SEQUENCE [LARGE SCALE GENOMIC DNA]</scope>
    <source>
        <strain evidence="1 2">ATCC 29098</strain>
    </source>
</reference>
<dbReference type="eggNOG" id="ENOG502ZACC">
    <property type="taxonomic scope" value="Bacteria"/>
</dbReference>
<dbReference type="Pfam" id="PF11348">
    <property type="entry name" value="DUF3150"/>
    <property type="match status" value="1"/>
</dbReference>
<evidence type="ECO:0000313" key="1">
    <source>
        <dbReference type="EMBL" id="EEB32264.1"/>
    </source>
</evidence>
<accession>B6WXQ6</accession>